<evidence type="ECO:0000313" key="1">
    <source>
        <dbReference type="EMBL" id="AEN92148.1"/>
    </source>
</evidence>
<keyword evidence="1" id="KW-0614">Plasmid</keyword>
<reference evidence="1 2" key="1">
    <citation type="journal article" date="2011" name="J. Bacteriol.">
        <title>Complete genome sequence of the industrial strain Bacillus megaterium WSH-002.</title>
        <authorList>
            <person name="Liu L."/>
            <person name="Li Y."/>
            <person name="Zhang J."/>
            <person name="Zou W."/>
            <person name="Zhou Z."/>
            <person name="Liu J."/>
            <person name="Li X."/>
            <person name="Wang L."/>
            <person name="Chen J."/>
        </authorList>
    </citation>
    <scope>NUCLEOTIDE SEQUENCE [LARGE SCALE GENOMIC DNA]</scope>
    <source>
        <strain evidence="2">WSH-002</strain>
        <plasmid evidence="1">WSH-002_p3</plasmid>
    </source>
</reference>
<accession>A0A8D4BSM8</accession>
<dbReference type="KEGG" id="bmh:BMWSH_p304"/>
<gene>
    <name evidence="1" type="ORF">BMWSH_p304</name>
</gene>
<dbReference type="AlphaFoldDB" id="A0A8D4BSM8"/>
<proteinExistence type="predicted"/>
<evidence type="ECO:0000313" key="2">
    <source>
        <dbReference type="Proteomes" id="UP000001283"/>
    </source>
</evidence>
<geneLocation type="plasmid" evidence="1 2">
    <name>WSH-002_p3</name>
</geneLocation>
<dbReference type="Proteomes" id="UP000001283">
    <property type="component" value="Plasmid WSH-002_p3"/>
</dbReference>
<organism evidence="1 2">
    <name type="scientific">Priestia megaterium (strain WSH-002)</name>
    <name type="common">Bacillus megaterium</name>
    <dbReference type="NCBI Taxonomy" id="1006007"/>
    <lineage>
        <taxon>Bacteria</taxon>
        <taxon>Bacillati</taxon>
        <taxon>Bacillota</taxon>
        <taxon>Bacilli</taxon>
        <taxon>Bacillales</taxon>
        <taxon>Bacillaceae</taxon>
        <taxon>Priestia</taxon>
    </lineage>
</organism>
<protein>
    <submittedName>
        <fullName evidence="1">Uncharacterized protein</fullName>
    </submittedName>
</protein>
<sequence>MYQNDALVDALYHGDAWLLKCLLRFKVLEVITKLLKPLGE</sequence>
<name>A0A8D4BSM8_PRIMW</name>
<dbReference type="EMBL" id="CP003020">
    <property type="protein sequence ID" value="AEN92148.1"/>
    <property type="molecule type" value="Genomic_DNA"/>
</dbReference>